<dbReference type="SUPFAM" id="SSF53335">
    <property type="entry name" value="S-adenosyl-L-methionine-dependent methyltransferases"/>
    <property type="match status" value="1"/>
</dbReference>
<organism evidence="1 2">
    <name type="scientific">Thiohalocapsa halophila</name>
    <dbReference type="NCBI Taxonomy" id="69359"/>
    <lineage>
        <taxon>Bacteria</taxon>
        <taxon>Pseudomonadati</taxon>
        <taxon>Pseudomonadota</taxon>
        <taxon>Gammaproteobacteria</taxon>
        <taxon>Chromatiales</taxon>
        <taxon>Chromatiaceae</taxon>
        <taxon>Thiohalocapsa</taxon>
    </lineage>
</organism>
<evidence type="ECO:0008006" key="3">
    <source>
        <dbReference type="Google" id="ProtNLM"/>
    </source>
</evidence>
<reference evidence="1 2" key="1">
    <citation type="journal article" date="2020" name="Microorganisms">
        <title>Osmotic Adaptation and Compatible Solute Biosynthesis of Phototrophic Bacteria as Revealed from Genome Analyses.</title>
        <authorList>
            <person name="Imhoff J.F."/>
            <person name="Rahn T."/>
            <person name="Kunzel S."/>
            <person name="Keller A."/>
            <person name="Neulinger S.C."/>
        </authorList>
    </citation>
    <scope>NUCLEOTIDE SEQUENCE [LARGE SCALE GENOMIC DNA]</scope>
    <source>
        <strain evidence="1 2">DSM 6210</strain>
    </source>
</reference>
<dbReference type="EMBL" id="NRRV01000048">
    <property type="protein sequence ID" value="MBK1632458.1"/>
    <property type="molecule type" value="Genomic_DNA"/>
</dbReference>
<proteinExistence type="predicted"/>
<dbReference type="InterPro" id="IPR029063">
    <property type="entry name" value="SAM-dependent_MTases_sf"/>
</dbReference>
<evidence type="ECO:0000313" key="2">
    <source>
        <dbReference type="Proteomes" id="UP000748752"/>
    </source>
</evidence>
<evidence type="ECO:0000313" key="1">
    <source>
        <dbReference type="EMBL" id="MBK1632458.1"/>
    </source>
</evidence>
<name>A0ABS1CL91_9GAMM</name>
<protein>
    <recommendedName>
        <fullName evidence="3">Class I SAM-dependent methyltransferase</fullName>
    </recommendedName>
</protein>
<sequence length="219" mass="24328">MLKNEAMWLGRQLAHIPPNQLSPAINLGSGSARFRAAKQPQIGEHLLSPLAERGVDVVHSDLRQEAGVDIAGDIYAETTQERLRQVNAKALFCFNILEHLQDRQGFISVCMSLLSDNGIIGVSVPYSFPFHADPIDTMFRPSPTELAALFPGCTVIAQEVVECESFGDQLLASPSKAGAWLLKLIVPYSGTTHWRSAVDRARWLWRPYTVTCMILRTRK</sequence>
<keyword evidence="2" id="KW-1185">Reference proteome</keyword>
<dbReference type="RefSeq" id="WP_200240034.1">
    <property type="nucleotide sequence ID" value="NZ_NRRV01000048.1"/>
</dbReference>
<comment type="caution">
    <text evidence="1">The sequence shown here is derived from an EMBL/GenBank/DDBJ whole genome shotgun (WGS) entry which is preliminary data.</text>
</comment>
<accession>A0ABS1CL91</accession>
<dbReference type="Gene3D" id="3.40.50.150">
    <property type="entry name" value="Vaccinia Virus protein VP39"/>
    <property type="match status" value="1"/>
</dbReference>
<gene>
    <name evidence="1" type="ORF">CKO31_17265</name>
</gene>
<dbReference type="Proteomes" id="UP000748752">
    <property type="component" value="Unassembled WGS sequence"/>
</dbReference>